<evidence type="ECO:0000256" key="10">
    <source>
        <dbReference type="SAM" id="SignalP"/>
    </source>
</evidence>
<reference evidence="11 12" key="1">
    <citation type="journal article" date="2018" name="MBio">
        <title>Comparative Genomics Reveals the Core Gene Toolbox for the Fungus-Insect Symbiosis.</title>
        <authorList>
            <person name="Wang Y."/>
            <person name="Stata M."/>
            <person name="Wang W."/>
            <person name="Stajich J.E."/>
            <person name="White M.M."/>
            <person name="Moncalvo J.M."/>
        </authorList>
    </citation>
    <scope>NUCLEOTIDE SEQUENCE [LARGE SCALE GENOMIC DNA]</scope>
    <source>
        <strain evidence="11 12">SC-DP-2</strain>
    </source>
</reference>
<keyword evidence="4" id="KW-0813">Transport</keyword>
<dbReference type="GO" id="GO:0000774">
    <property type="term" value="F:adenyl-nucleotide exchange factor activity"/>
    <property type="evidence" value="ECO:0007669"/>
    <property type="project" value="InterPro"/>
</dbReference>
<evidence type="ECO:0000256" key="7">
    <source>
        <dbReference type="ARBA" id="ARBA00022927"/>
    </source>
</evidence>
<dbReference type="InterPro" id="IPR050693">
    <property type="entry name" value="Hsp70_NEF-Inhibitors"/>
</dbReference>
<keyword evidence="8" id="KW-0811">Translocation</keyword>
<dbReference type="STRING" id="133381.A0A2T9ZDU6"/>
<evidence type="ECO:0000256" key="6">
    <source>
        <dbReference type="ARBA" id="ARBA00022824"/>
    </source>
</evidence>
<dbReference type="Pfam" id="PF16782">
    <property type="entry name" value="SIL1"/>
    <property type="match status" value="1"/>
</dbReference>
<dbReference type="GO" id="GO:0015031">
    <property type="term" value="P:protein transport"/>
    <property type="evidence" value="ECO:0007669"/>
    <property type="project" value="UniProtKB-KW"/>
</dbReference>
<dbReference type="Proteomes" id="UP000245609">
    <property type="component" value="Unassembled WGS sequence"/>
</dbReference>
<proteinExistence type="inferred from homology"/>
<feature type="signal peptide" evidence="10">
    <location>
        <begin position="1"/>
        <end position="20"/>
    </location>
</feature>
<dbReference type="OrthoDB" id="448649at2759"/>
<evidence type="ECO:0000256" key="3">
    <source>
        <dbReference type="ARBA" id="ARBA00015352"/>
    </source>
</evidence>
<gene>
    <name evidence="11" type="ORF">BB560_002774</name>
</gene>
<feature type="chain" id="PRO_5015625694" description="Nucleotide exchange factor SIL1" evidence="10">
    <location>
        <begin position="21"/>
        <end position="485"/>
    </location>
</feature>
<protein>
    <recommendedName>
        <fullName evidence="3">Nucleotide exchange factor SIL1</fullName>
    </recommendedName>
</protein>
<accession>A0A2T9ZDU6</accession>
<evidence type="ECO:0000256" key="9">
    <source>
        <dbReference type="SAM" id="MobiDB-lite"/>
    </source>
</evidence>
<dbReference type="GO" id="GO:0005783">
    <property type="term" value="C:endoplasmic reticulum"/>
    <property type="evidence" value="ECO:0007669"/>
    <property type="project" value="InterPro"/>
</dbReference>
<comment type="subunit">
    <text evidence="2">Interacts with KAR2.</text>
</comment>
<evidence type="ECO:0000256" key="2">
    <source>
        <dbReference type="ARBA" id="ARBA00011799"/>
    </source>
</evidence>
<dbReference type="InterPro" id="IPR011989">
    <property type="entry name" value="ARM-like"/>
</dbReference>
<dbReference type="SUPFAM" id="SSF48371">
    <property type="entry name" value="ARM repeat"/>
    <property type="match status" value="1"/>
</dbReference>
<dbReference type="InterPro" id="IPR016024">
    <property type="entry name" value="ARM-type_fold"/>
</dbReference>
<organism evidence="11 12">
    <name type="scientific">Smittium megazygosporum</name>
    <dbReference type="NCBI Taxonomy" id="133381"/>
    <lineage>
        <taxon>Eukaryota</taxon>
        <taxon>Fungi</taxon>
        <taxon>Fungi incertae sedis</taxon>
        <taxon>Zoopagomycota</taxon>
        <taxon>Kickxellomycotina</taxon>
        <taxon>Harpellomycetes</taxon>
        <taxon>Harpellales</taxon>
        <taxon>Legeriomycetaceae</taxon>
        <taxon>Smittium</taxon>
    </lineage>
</organism>
<keyword evidence="5 10" id="KW-0732">Signal</keyword>
<dbReference type="PANTHER" id="PTHR19316">
    <property type="entry name" value="PROTEIN FOLDING REGULATOR"/>
    <property type="match status" value="1"/>
</dbReference>
<dbReference type="AlphaFoldDB" id="A0A2T9ZDU6"/>
<evidence type="ECO:0000256" key="5">
    <source>
        <dbReference type="ARBA" id="ARBA00022729"/>
    </source>
</evidence>
<comment type="similarity">
    <text evidence="1">Belongs to the SIL1 family.</text>
</comment>
<dbReference type="InterPro" id="IPR031884">
    <property type="entry name" value="Sil1_fungi"/>
</dbReference>
<dbReference type="EMBL" id="MBFS01000340">
    <property type="protein sequence ID" value="PVV02759.1"/>
    <property type="molecule type" value="Genomic_DNA"/>
</dbReference>
<evidence type="ECO:0000313" key="12">
    <source>
        <dbReference type="Proteomes" id="UP000245609"/>
    </source>
</evidence>
<sequence>MTKVILALLTISKAILFASSSSPNSNLGSMELKEYICSNQPDLIINNPPENSDCYPLVFEPTNEFQSVRVGQMLPAGLHIKMDMVTGEKFAKLVDTKQESSSQGSSIDLIVPEKNQTSVLQMSLNANNKTQPQNNHTLDEKNTSLSNKPNIEEANKTKNTDEIAIFEAFFSNKKYKQNFKVLKNKLDELEDRAHEEEFGILIIRSEILSSMLLDFSPSNSLDSFSEQEDAEINIMKARILGSTVQNNNEAQTLAKEIGMLQRLLSQIQKKNPPTVYSSIMYALSSFLRGNEQNTKEFETSGGFALIFTLFNQYSAPDKFESHKTLESKYKSDFIYFSKLRAKIVLFMDDYFSSKKSVFDEHGEIKNEPSSLKKLLQQLFFSPIKPNSVNILQSPFNENSTNQGRIDYSEECKIKKSNTELNPTLLEKINDFGEVRFCCWAAMLGSLKSRLKTVAASKGQYKSEYSVVSTSIDALRKFNSFGKCNL</sequence>
<evidence type="ECO:0000256" key="8">
    <source>
        <dbReference type="ARBA" id="ARBA00023010"/>
    </source>
</evidence>
<dbReference type="PANTHER" id="PTHR19316:SF34">
    <property type="entry name" value="NUCLEOTIDE EXCHANGE FACTOR SIL1"/>
    <property type="match status" value="1"/>
</dbReference>
<evidence type="ECO:0000256" key="4">
    <source>
        <dbReference type="ARBA" id="ARBA00022448"/>
    </source>
</evidence>
<keyword evidence="12" id="KW-1185">Reference proteome</keyword>
<keyword evidence="7" id="KW-0653">Protein transport</keyword>
<dbReference type="Gene3D" id="1.25.10.10">
    <property type="entry name" value="Leucine-rich Repeat Variant"/>
    <property type="match status" value="1"/>
</dbReference>
<feature type="region of interest" description="Disordered" evidence="9">
    <location>
        <begin position="126"/>
        <end position="154"/>
    </location>
</feature>
<evidence type="ECO:0000256" key="1">
    <source>
        <dbReference type="ARBA" id="ARBA00010588"/>
    </source>
</evidence>
<feature type="compositionally biased region" description="Polar residues" evidence="9">
    <location>
        <begin position="126"/>
        <end position="136"/>
    </location>
</feature>
<evidence type="ECO:0000313" key="11">
    <source>
        <dbReference type="EMBL" id="PVV02759.1"/>
    </source>
</evidence>
<keyword evidence="6" id="KW-0256">Endoplasmic reticulum</keyword>
<comment type="caution">
    <text evidence="11">The sequence shown here is derived from an EMBL/GenBank/DDBJ whole genome shotgun (WGS) entry which is preliminary data.</text>
</comment>
<name>A0A2T9ZDU6_9FUNG</name>